<dbReference type="EMBL" id="JACYFT010000016">
    <property type="protein sequence ID" value="MBD8052046.1"/>
    <property type="molecule type" value="Genomic_DNA"/>
</dbReference>
<dbReference type="AlphaFoldDB" id="A0A927FJR9"/>
<evidence type="ECO:0000313" key="3">
    <source>
        <dbReference type="EMBL" id="MBD8052046.1"/>
    </source>
</evidence>
<keyword evidence="4" id="KW-1185">Reference proteome</keyword>
<sequence>TGAPAISTVATAGSNVGSYAITTAAGNLAAQNYQFSTVDAALTVNARPITVAANARTTTYGTSLSLGTTDYSLSSGTLAAGDAISSVTLQYNSSATVPGTTNAATYANGIVASAAAGTGGFNTTNYAISYSPANLTVNKATLTVTADNKSRVYGDANPALTQTISGFLNGDTISVVTGSANASTTASSATAAGTATISASAAGLTASNYNFNTLVDGTLTITPRPVTLSATAQNTTYGTPLNLGTSAYTLSSGTLASGDAVTAVTLQYNGNATVPGTTNAATYANGIVASAATGSGGFNTTNYAISYVAAGLTVNPKPITLGGQVVNHKTYDGTTSAVLNSSGATLNGVVNGDAVTLDASGAYGTFASANVANGIAVTVAGNALAGASAANYTLSQPTGLSANITPAPLTVTANADSKIIGQSDAAGYGGVSYSGFVAGQSAANLGG</sequence>
<dbReference type="InterPro" id="IPR041248">
    <property type="entry name" value="YDG"/>
</dbReference>
<gene>
    <name evidence="3" type="ORF">IC609_16025</name>
</gene>
<feature type="domain" description="MBG" evidence="2">
    <location>
        <begin position="6"/>
        <end position="43"/>
    </location>
</feature>
<evidence type="ECO:0008006" key="5">
    <source>
        <dbReference type="Google" id="ProtNLM"/>
    </source>
</evidence>
<reference evidence="3" key="1">
    <citation type="submission" date="2020-09" db="EMBL/GenBank/DDBJ databases">
        <title>Genome seq and assembly of Limnohabitants sp.</title>
        <authorList>
            <person name="Chhetri G."/>
        </authorList>
    </citation>
    <scope>NUCLEOTIDE SEQUENCE</scope>
    <source>
        <strain evidence="3">JUR4</strain>
    </source>
</reference>
<evidence type="ECO:0000259" key="1">
    <source>
        <dbReference type="Pfam" id="PF18657"/>
    </source>
</evidence>
<dbReference type="InterPro" id="IPR041286">
    <property type="entry name" value="MBG_2"/>
</dbReference>
<protein>
    <recommendedName>
        <fullName evidence="5">MBG domain-containing protein</fullName>
    </recommendedName>
</protein>
<name>A0A927FJR9_9BURK</name>
<dbReference type="Proteomes" id="UP000647424">
    <property type="component" value="Unassembled WGS sequence"/>
</dbReference>
<dbReference type="RefSeq" id="WP_225224272.1">
    <property type="nucleotide sequence ID" value="NZ_JACYFT010000016.1"/>
</dbReference>
<evidence type="ECO:0000313" key="4">
    <source>
        <dbReference type="Proteomes" id="UP000647424"/>
    </source>
</evidence>
<dbReference type="Pfam" id="PF18676">
    <property type="entry name" value="MBG_2"/>
    <property type="match status" value="2"/>
</dbReference>
<feature type="domain" description="MBG" evidence="2">
    <location>
        <begin position="142"/>
        <end position="220"/>
    </location>
</feature>
<feature type="domain" description="YDG" evidence="1">
    <location>
        <begin position="315"/>
        <end position="398"/>
    </location>
</feature>
<organism evidence="3 4">
    <name type="scientific">Limnohabitans radicicola</name>
    <dbReference type="NCBI Taxonomy" id="2771427"/>
    <lineage>
        <taxon>Bacteria</taxon>
        <taxon>Pseudomonadati</taxon>
        <taxon>Pseudomonadota</taxon>
        <taxon>Betaproteobacteria</taxon>
        <taxon>Burkholderiales</taxon>
        <taxon>Comamonadaceae</taxon>
        <taxon>Limnohabitans</taxon>
    </lineage>
</organism>
<feature type="non-terminal residue" evidence="3">
    <location>
        <position position="447"/>
    </location>
</feature>
<evidence type="ECO:0000259" key="2">
    <source>
        <dbReference type="Pfam" id="PF18676"/>
    </source>
</evidence>
<dbReference type="Gene3D" id="3.30.160.710">
    <property type="match status" value="1"/>
</dbReference>
<accession>A0A927FJR9</accession>
<proteinExistence type="predicted"/>
<feature type="non-terminal residue" evidence="3">
    <location>
        <position position="1"/>
    </location>
</feature>
<comment type="caution">
    <text evidence="3">The sequence shown here is derived from an EMBL/GenBank/DDBJ whole genome shotgun (WGS) entry which is preliminary data.</text>
</comment>
<dbReference type="Pfam" id="PF18657">
    <property type="entry name" value="YDG"/>
    <property type="match status" value="1"/>
</dbReference>